<dbReference type="OrthoDB" id="2594539at2"/>
<proteinExistence type="predicted"/>
<organism evidence="2 3">
    <name type="scientific">Mycetocola zhadangensis</name>
    <dbReference type="NCBI Taxonomy" id="1164595"/>
    <lineage>
        <taxon>Bacteria</taxon>
        <taxon>Bacillati</taxon>
        <taxon>Actinomycetota</taxon>
        <taxon>Actinomycetes</taxon>
        <taxon>Micrococcales</taxon>
        <taxon>Microbacteriaceae</taxon>
        <taxon>Mycetocola</taxon>
    </lineage>
</organism>
<evidence type="ECO:0000313" key="3">
    <source>
        <dbReference type="Proteomes" id="UP000282460"/>
    </source>
</evidence>
<dbReference type="RefSeq" id="WP_121659920.1">
    <property type="nucleotide sequence ID" value="NZ_BMEK01000003.1"/>
</dbReference>
<reference evidence="2 3" key="1">
    <citation type="submission" date="2018-10" db="EMBL/GenBank/DDBJ databases">
        <authorList>
            <person name="Li J."/>
        </authorList>
    </citation>
    <scope>NUCLEOTIDE SEQUENCE [LARGE SCALE GENOMIC DNA]</scope>
    <source>
        <strain evidence="2 3">ZD1-4</strain>
    </source>
</reference>
<gene>
    <name evidence="2" type="ORF">D9V28_11695</name>
</gene>
<accession>A0A3L7IWL8</accession>
<dbReference type="Pfam" id="PF04480">
    <property type="entry name" value="DUF559"/>
    <property type="match status" value="1"/>
</dbReference>
<dbReference type="Proteomes" id="UP000282460">
    <property type="component" value="Unassembled WGS sequence"/>
</dbReference>
<dbReference type="AlphaFoldDB" id="A0A3L7IWL8"/>
<dbReference type="InterPro" id="IPR007569">
    <property type="entry name" value="DUF559"/>
</dbReference>
<name>A0A3L7IWL8_9MICO</name>
<sequence>MDLEVWLNTHNGIAHRSDALDAGFTAHAIEKAMAAQRVRTARRQWLYTRRSSQALRAAAALGGRLTCVSAAQERGLWTITDERIHLAVSRNAVVRPAAHLRLHWGQPLVPVGAFELIDPVQNLLVSIADCQPFEKAIVVFDSAVRSGAVSFGELSRWQRRSKAFRRLAEATSQFSDSGIETLPVVRLRRLGIHMQQQVKIDGHLVDGLIGDRLIVQIDGHGPHSDPATRRRDLAQDARLTLLGYTVLRFDYYQVMYDWKFVEATILTAMAEGLHLLTATIGR</sequence>
<comment type="caution">
    <text evidence="2">The sequence shown here is derived from an EMBL/GenBank/DDBJ whole genome shotgun (WGS) entry which is preliminary data.</text>
</comment>
<dbReference type="EMBL" id="RCWJ01000003">
    <property type="protein sequence ID" value="RLQ82618.1"/>
    <property type="molecule type" value="Genomic_DNA"/>
</dbReference>
<protein>
    <submittedName>
        <fullName evidence="2">DUF559 domain-containing protein</fullName>
    </submittedName>
</protein>
<keyword evidence="3" id="KW-1185">Reference proteome</keyword>
<evidence type="ECO:0000259" key="1">
    <source>
        <dbReference type="Pfam" id="PF04480"/>
    </source>
</evidence>
<evidence type="ECO:0000313" key="2">
    <source>
        <dbReference type="EMBL" id="RLQ82618.1"/>
    </source>
</evidence>
<dbReference type="Gene3D" id="3.40.960.10">
    <property type="entry name" value="VSR Endonuclease"/>
    <property type="match status" value="1"/>
</dbReference>
<feature type="domain" description="DUF559" evidence="1">
    <location>
        <begin position="185"/>
        <end position="269"/>
    </location>
</feature>